<dbReference type="AlphaFoldDB" id="A0AAD5ARC9"/>
<feature type="region of interest" description="Disordered" evidence="1">
    <location>
        <begin position="425"/>
        <end position="504"/>
    </location>
</feature>
<name>A0AAD5ARC9_SILAS</name>
<feature type="signal peptide" evidence="2">
    <location>
        <begin position="1"/>
        <end position="22"/>
    </location>
</feature>
<feature type="compositionally biased region" description="Polar residues" evidence="1">
    <location>
        <begin position="438"/>
        <end position="452"/>
    </location>
</feature>
<reference evidence="3" key="1">
    <citation type="submission" date="2018-07" db="EMBL/GenBank/DDBJ databases">
        <title>Comparative genomics of catfishes provides insights into carnivory and benthic adaptation.</title>
        <authorList>
            <person name="Zhang Y."/>
            <person name="Wang D."/>
            <person name="Peng Z."/>
            <person name="Zheng S."/>
            <person name="Shao F."/>
            <person name="Tao W."/>
        </authorList>
    </citation>
    <scope>NUCLEOTIDE SEQUENCE</scope>
    <source>
        <strain evidence="3">Chongqing</strain>
    </source>
</reference>
<feature type="region of interest" description="Disordered" evidence="1">
    <location>
        <begin position="518"/>
        <end position="537"/>
    </location>
</feature>
<evidence type="ECO:0000256" key="2">
    <source>
        <dbReference type="SAM" id="SignalP"/>
    </source>
</evidence>
<accession>A0AAD5ARC9</accession>
<sequence length="537" mass="60492">MRCVTVVLCCTVLLVQLMMTNSQNAASSRRRSGTSLSSILHRQYRQFQLFYLATEIAQFIEHLSTPAVPENLCLPPRIVQHTFTRAMGTQTSSDLPAVYYQKTQTNNEDYDNSRIPATNQPSPPYPSLISRFIHQFKLCVGFDTVTMFITPEKIGAFYMCHVCEEQLSTANIVSHLSSDHHYFKYLECDQTLNFIKDYKLHISREKHKQRNSAVSKPFYLCHACELNIPVSSVSIHLTSTQHYLNVFAYSKPDLVYLGSQNLDQCAKEEEQNQGKQKMVLQDMAHPGSLKREDSEQVSLIMDLGKQAEKITPNTTLRKVDLNIWKFNKVDKSSFTSALSVLQALCKDEGLGELKPTVVPGARLVSSVKEINPSQCEEQERTPPDTNKINIEEACTDTPINKTNKQSNSEYPDLLHTNHKELSKTSFISSHHVRPDESSLATTHSDSASTQPPISFLHEEQSELRKLDEKSVKQEGFPDQISTNDDPNVKMSHPQTQDSSVPQQQNVELAQKSVKEVEALQKPTQSLACSEAETPAGL</sequence>
<keyword evidence="4" id="KW-1185">Reference proteome</keyword>
<keyword evidence="2" id="KW-0732">Signal</keyword>
<feature type="compositionally biased region" description="Basic and acidic residues" evidence="1">
    <location>
        <begin position="456"/>
        <end position="472"/>
    </location>
</feature>
<evidence type="ECO:0000256" key="1">
    <source>
        <dbReference type="SAM" id="MobiDB-lite"/>
    </source>
</evidence>
<feature type="compositionally biased region" description="Polar residues" evidence="1">
    <location>
        <begin position="492"/>
        <end position="504"/>
    </location>
</feature>
<dbReference type="Proteomes" id="UP001205998">
    <property type="component" value="Unassembled WGS sequence"/>
</dbReference>
<feature type="chain" id="PRO_5042277713" description="C2H2-type domain-containing protein" evidence="2">
    <location>
        <begin position="23"/>
        <end position="537"/>
    </location>
</feature>
<evidence type="ECO:0008006" key="5">
    <source>
        <dbReference type="Google" id="ProtNLM"/>
    </source>
</evidence>
<feature type="region of interest" description="Disordered" evidence="1">
    <location>
        <begin position="370"/>
        <end position="389"/>
    </location>
</feature>
<evidence type="ECO:0000313" key="4">
    <source>
        <dbReference type="Proteomes" id="UP001205998"/>
    </source>
</evidence>
<organism evidence="3 4">
    <name type="scientific">Silurus asotus</name>
    <name type="common">Amur catfish</name>
    <name type="synonym">Parasilurus asotus</name>
    <dbReference type="NCBI Taxonomy" id="30991"/>
    <lineage>
        <taxon>Eukaryota</taxon>
        <taxon>Metazoa</taxon>
        <taxon>Chordata</taxon>
        <taxon>Craniata</taxon>
        <taxon>Vertebrata</taxon>
        <taxon>Euteleostomi</taxon>
        <taxon>Actinopterygii</taxon>
        <taxon>Neopterygii</taxon>
        <taxon>Teleostei</taxon>
        <taxon>Ostariophysi</taxon>
        <taxon>Siluriformes</taxon>
        <taxon>Siluridae</taxon>
        <taxon>Silurus</taxon>
    </lineage>
</organism>
<dbReference type="EMBL" id="MU551632">
    <property type="protein sequence ID" value="KAI5621518.1"/>
    <property type="molecule type" value="Genomic_DNA"/>
</dbReference>
<protein>
    <recommendedName>
        <fullName evidence="5">C2H2-type domain-containing protein</fullName>
    </recommendedName>
</protein>
<comment type="caution">
    <text evidence="3">The sequence shown here is derived from an EMBL/GenBank/DDBJ whole genome shotgun (WGS) entry which is preliminary data.</text>
</comment>
<gene>
    <name evidence="3" type="ORF">C0J50_18927</name>
</gene>
<evidence type="ECO:0000313" key="3">
    <source>
        <dbReference type="EMBL" id="KAI5621518.1"/>
    </source>
</evidence>
<proteinExistence type="predicted"/>